<dbReference type="SUPFAM" id="SSF110849">
    <property type="entry name" value="ParB/Sulfiredoxin"/>
    <property type="match status" value="1"/>
</dbReference>
<dbReference type="GO" id="GO:0007059">
    <property type="term" value="P:chromosome segregation"/>
    <property type="evidence" value="ECO:0007669"/>
    <property type="project" value="TreeGrafter"/>
</dbReference>
<evidence type="ECO:0000256" key="1">
    <source>
        <dbReference type="ARBA" id="ARBA00006295"/>
    </source>
</evidence>
<comment type="similarity">
    <text evidence="1">Belongs to the ParB family.</text>
</comment>
<keyword evidence="5" id="KW-1185">Reference proteome</keyword>
<dbReference type="PANTHER" id="PTHR33375:SF1">
    <property type="entry name" value="CHROMOSOME-PARTITIONING PROTEIN PARB-RELATED"/>
    <property type="match status" value="1"/>
</dbReference>
<geneLocation type="plasmid" evidence="4 5">
    <name>unnamed1</name>
</geneLocation>
<dbReference type="InterPro" id="IPR004437">
    <property type="entry name" value="ParB/RepB/Spo0J"/>
</dbReference>
<dbReference type="AlphaFoldDB" id="A0A347WG65"/>
<dbReference type="RefSeq" id="WP_118963781.1">
    <property type="nucleotide sequence ID" value="NZ_CP023037.1"/>
</dbReference>
<evidence type="ECO:0000259" key="3">
    <source>
        <dbReference type="SMART" id="SM00470"/>
    </source>
</evidence>
<dbReference type="GO" id="GO:0003677">
    <property type="term" value="F:DNA binding"/>
    <property type="evidence" value="ECO:0007669"/>
    <property type="project" value="InterPro"/>
</dbReference>
<keyword evidence="4" id="KW-0614">Plasmid</keyword>
<dbReference type="Proteomes" id="UP000264120">
    <property type="component" value="Plasmid unnamed1"/>
</dbReference>
<dbReference type="SUPFAM" id="SSF109709">
    <property type="entry name" value="KorB DNA-binding domain-like"/>
    <property type="match status" value="1"/>
</dbReference>
<dbReference type="EMBL" id="CP023037">
    <property type="protein sequence ID" value="AXY23858.1"/>
    <property type="molecule type" value="Genomic_DNA"/>
</dbReference>
<dbReference type="InterPro" id="IPR003115">
    <property type="entry name" value="ParB_N"/>
</dbReference>
<dbReference type="InterPro" id="IPR050336">
    <property type="entry name" value="Chromosome_partition/occlusion"/>
</dbReference>
<evidence type="ECO:0000256" key="2">
    <source>
        <dbReference type="SAM" id="MobiDB-lite"/>
    </source>
</evidence>
<sequence>MSSKNKLFTDGLAAAASAGLREDRKPATRMGGVLGDRRNRLAEMAGGLAQTKTHLSVDPARCRMWGEHNRDYAALTYENCHDLIESLKAQGHQEMPAIVRRLKDDPDYEFEVICGARRHWAISWLRANTYPEFRFIVEPRELTDEQAFRIADLENRARQDLSDYERARDYLKGLGLYYGNEQKAMAERLRVSESWLSRYLDLARLPAAVIGAFASPHDMRIKHVMKLKPLLKNIDTRRRVLDAAAKIADMRKRDHSYLTEAPAVVRELQKAAEKPEPAPRSAAGASTIERPSDGRTVVTINRRSGKSLAVTFHLADLKSRAQGHEALNLLLDQYWPEGQED</sequence>
<accession>A0A347WG65</accession>
<dbReference type="GO" id="GO:0005694">
    <property type="term" value="C:chromosome"/>
    <property type="evidence" value="ECO:0007669"/>
    <property type="project" value="TreeGrafter"/>
</dbReference>
<feature type="region of interest" description="Disordered" evidence="2">
    <location>
        <begin position="270"/>
        <end position="293"/>
    </location>
</feature>
<feature type="domain" description="ParB-like N-terminal" evidence="3">
    <location>
        <begin position="55"/>
        <end position="156"/>
    </location>
</feature>
<dbReference type="CDD" id="cd16405">
    <property type="entry name" value="RepB_like_N"/>
    <property type="match status" value="1"/>
</dbReference>
<dbReference type="SMART" id="SM00470">
    <property type="entry name" value="ParB"/>
    <property type="match status" value="1"/>
</dbReference>
<dbReference type="NCBIfam" id="TIGR00180">
    <property type="entry name" value="parB_part"/>
    <property type="match status" value="1"/>
</dbReference>
<dbReference type="PANTHER" id="PTHR33375">
    <property type="entry name" value="CHROMOSOME-PARTITIONING PROTEIN PARB-RELATED"/>
    <property type="match status" value="1"/>
</dbReference>
<proteinExistence type="inferred from homology"/>
<name>A0A347WG65_9PROT</name>
<dbReference type="InterPro" id="IPR040873">
    <property type="entry name" value="SoPB_HTH"/>
</dbReference>
<organism evidence="4 5">
    <name type="scientific">Komagataeibacter saccharivorans</name>
    <dbReference type="NCBI Taxonomy" id="265959"/>
    <lineage>
        <taxon>Bacteria</taxon>
        <taxon>Pseudomonadati</taxon>
        <taxon>Pseudomonadota</taxon>
        <taxon>Alphaproteobacteria</taxon>
        <taxon>Acetobacterales</taxon>
        <taxon>Acetobacteraceae</taxon>
        <taxon>Komagataeibacter</taxon>
    </lineage>
</organism>
<protein>
    <submittedName>
        <fullName evidence="4">Nucleoid occlusion protein</fullName>
    </submittedName>
</protein>
<dbReference type="KEGG" id="ksc:CD178_03114"/>
<dbReference type="InterPro" id="IPR036086">
    <property type="entry name" value="ParB/Sulfiredoxin_sf"/>
</dbReference>
<dbReference type="InterPro" id="IPR037972">
    <property type="entry name" value="RepB_N"/>
</dbReference>
<evidence type="ECO:0000313" key="4">
    <source>
        <dbReference type="EMBL" id="AXY23858.1"/>
    </source>
</evidence>
<dbReference type="Pfam" id="PF18090">
    <property type="entry name" value="SoPB_HTH"/>
    <property type="match status" value="1"/>
</dbReference>
<dbReference type="Gene3D" id="1.10.10.2830">
    <property type="match status" value="1"/>
</dbReference>
<gene>
    <name evidence="4" type="primary">noc</name>
    <name evidence="4" type="ORF">CD178_03114</name>
</gene>
<reference evidence="4 5" key="1">
    <citation type="submission" date="2017-08" db="EMBL/GenBank/DDBJ databases">
        <title>Complete genome sequence of Gluconacetobacter saccharivorans CV1 isolated from Fermented Vinegar.</title>
        <authorList>
            <person name="Kim S.-Y."/>
        </authorList>
    </citation>
    <scope>NUCLEOTIDE SEQUENCE [LARGE SCALE GENOMIC DNA]</scope>
    <source>
        <strain evidence="4 5">CV1</strain>
        <plasmid evidence="4 5">unnamed1</plasmid>
    </source>
</reference>
<evidence type="ECO:0000313" key="5">
    <source>
        <dbReference type="Proteomes" id="UP000264120"/>
    </source>
</evidence>
<dbReference type="OrthoDB" id="7190674at2"/>